<gene>
    <name evidence="2" type="ORF">GCM10017577_25840</name>
</gene>
<evidence type="ECO:0000256" key="1">
    <source>
        <dbReference type="SAM" id="MobiDB-lite"/>
    </source>
</evidence>
<dbReference type="AlphaFoldDB" id="A0A9W6NWB4"/>
<feature type="region of interest" description="Disordered" evidence="1">
    <location>
        <begin position="48"/>
        <end position="67"/>
    </location>
</feature>
<evidence type="ECO:0000313" key="3">
    <source>
        <dbReference type="Proteomes" id="UP001143463"/>
    </source>
</evidence>
<name>A0A9W6NWB4_9PSEU</name>
<sequence length="67" mass="6619">MGVLGELFPGPKISDEAGESGNGETFRLGPIDLENGVVHVVRAGGAEDVGTAVEGEPADAPADGDGD</sequence>
<dbReference type="Proteomes" id="UP001143463">
    <property type="component" value="Unassembled WGS sequence"/>
</dbReference>
<proteinExistence type="predicted"/>
<organism evidence="2 3">
    <name type="scientific">Pseudonocardia halophobica</name>
    <dbReference type="NCBI Taxonomy" id="29401"/>
    <lineage>
        <taxon>Bacteria</taxon>
        <taxon>Bacillati</taxon>
        <taxon>Actinomycetota</taxon>
        <taxon>Actinomycetes</taxon>
        <taxon>Pseudonocardiales</taxon>
        <taxon>Pseudonocardiaceae</taxon>
        <taxon>Pseudonocardia</taxon>
    </lineage>
</organism>
<reference evidence="2" key="1">
    <citation type="journal article" date="2014" name="Int. J. Syst. Evol. Microbiol.">
        <title>Complete genome sequence of Corynebacterium casei LMG S-19264T (=DSM 44701T), isolated from a smear-ripened cheese.</title>
        <authorList>
            <consortium name="US DOE Joint Genome Institute (JGI-PGF)"/>
            <person name="Walter F."/>
            <person name="Albersmeier A."/>
            <person name="Kalinowski J."/>
            <person name="Ruckert C."/>
        </authorList>
    </citation>
    <scope>NUCLEOTIDE SEQUENCE</scope>
    <source>
        <strain evidence="2">VKM Ac-1069</strain>
    </source>
</reference>
<dbReference type="EMBL" id="BSFQ01000008">
    <property type="protein sequence ID" value="GLL11443.1"/>
    <property type="molecule type" value="Genomic_DNA"/>
</dbReference>
<dbReference type="RefSeq" id="WP_037046355.1">
    <property type="nucleotide sequence ID" value="NZ_BAAAUZ010000042.1"/>
</dbReference>
<comment type="caution">
    <text evidence="2">The sequence shown here is derived from an EMBL/GenBank/DDBJ whole genome shotgun (WGS) entry which is preliminary data.</text>
</comment>
<keyword evidence="3" id="KW-1185">Reference proteome</keyword>
<protein>
    <submittedName>
        <fullName evidence="2">Uncharacterized protein</fullName>
    </submittedName>
</protein>
<reference evidence="2" key="2">
    <citation type="submission" date="2023-01" db="EMBL/GenBank/DDBJ databases">
        <authorList>
            <person name="Sun Q."/>
            <person name="Evtushenko L."/>
        </authorList>
    </citation>
    <scope>NUCLEOTIDE SEQUENCE</scope>
    <source>
        <strain evidence="2">VKM Ac-1069</strain>
    </source>
</reference>
<accession>A0A9W6NWB4</accession>
<feature type="region of interest" description="Disordered" evidence="1">
    <location>
        <begin position="1"/>
        <end position="27"/>
    </location>
</feature>
<evidence type="ECO:0000313" key="2">
    <source>
        <dbReference type="EMBL" id="GLL11443.1"/>
    </source>
</evidence>